<keyword evidence="2" id="KW-1185">Reference proteome</keyword>
<dbReference type="RefSeq" id="WP_072998484.1">
    <property type="nucleotide sequence ID" value="NZ_FRAM01000002.1"/>
</dbReference>
<organism evidence="1 2">
    <name type="scientific">Epilithonimonas mollis</name>
    <dbReference type="NCBI Taxonomy" id="216903"/>
    <lineage>
        <taxon>Bacteria</taxon>
        <taxon>Pseudomonadati</taxon>
        <taxon>Bacteroidota</taxon>
        <taxon>Flavobacteriia</taxon>
        <taxon>Flavobacteriales</taxon>
        <taxon>Weeksellaceae</taxon>
        <taxon>Chryseobacterium group</taxon>
        <taxon>Epilithonimonas</taxon>
    </lineage>
</organism>
<name>A0A1M6SMM5_9FLAO</name>
<accession>A0A1M6SMM5</accession>
<dbReference type="Proteomes" id="UP000184498">
    <property type="component" value="Unassembled WGS sequence"/>
</dbReference>
<dbReference type="AlphaFoldDB" id="A0A1M6SMM5"/>
<proteinExistence type="predicted"/>
<dbReference type="OrthoDB" id="1451807at2"/>
<evidence type="ECO:0000313" key="2">
    <source>
        <dbReference type="Proteomes" id="UP000184498"/>
    </source>
</evidence>
<dbReference type="STRING" id="216903.SAMN05444371_2549"/>
<sequence length="144" mass="16600">MKVESFLKIVEEIENSCLSAECREELITKISDLSRFIQSYDPSIEVINWMLHHISIIRHSGVNKGVIFCDHTKRSSANSNDSNANLINIKNQEGLHELWLVEISSCTSGELRSFINRIEDKSLDKIYDKIFSLDFLRSQVKIIK</sequence>
<protein>
    <submittedName>
        <fullName evidence="1">Uncharacterized protein</fullName>
    </submittedName>
</protein>
<evidence type="ECO:0000313" key="1">
    <source>
        <dbReference type="EMBL" id="SHK45887.1"/>
    </source>
</evidence>
<dbReference type="EMBL" id="FRAM01000002">
    <property type="protein sequence ID" value="SHK45887.1"/>
    <property type="molecule type" value="Genomic_DNA"/>
</dbReference>
<gene>
    <name evidence="1" type="ORF">SAMN05444371_2549</name>
</gene>
<reference evidence="2" key="1">
    <citation type="submission" date="2016-11" db="EMBL/GenBank/DDBJ databases">
        <authorList>
            <person name="Varghese N."/>
            <person name="Submissions S."/>
        </authorList>
    </citation>
    <scope>NUCLEOTIDE SEQUENCE [LARGE SCALE GENOMIC DNA]</scope>
    <source>
        <strain evidence="2">DSM 18016</strain>
    </source>
</reference>